<dbReference type="KEGG" id="mpp:MICPUCDRAFT_58596"/>
<reference evidence="2 3" key="1">
    <citation type="journal article" date="2009" name="Science">
        <title>Green evolution and dynamic adaptations revealed by genomes of the marine picoeukaryotes Micromonas.</title>
        <authorList>
            <person name="Worden A.Z."/>
            <person name="Lee J.H."/>
            <person name="Mock T."/>
            <person name="Rouze P."/>
            <person name="Simmons M.P."/>
            <person name="Aerts A.L."/>
            <person name="Allen A.E."/>
            <person name="Cuvelier M.L."/>
            <person name="Derelle E."/>
            <person name="Everett M.V."/>
            <person name="Foulon E."/>
            <person name="Grimwood J."/>
            <person name="Gundlach H."/>
            <person name="Henrissat B."/>
            <person name="Napoli C."/>
            <person name="McDonald S.M."/>
            <person name="Parker M.S."/>
            <person name="Rombauts S."/>
            <person name="Salamov A."/>
            <person name="Von Dassow P."/>
            <person name="Badger J.H."/>
            <person name="Coutinho P.M."/>
            <person name="Demir E."/>
            <person name="Dubchak I."/>
            <person name="Gentemann C."/>
            <person name="Eikrem W."/>
            <person name="Gready J.E."/>
            <person name="John U."/>
            <person name="Lanier W."/>
            <person name="Lindquist E.A."/>
            <person name="Lucas S."/>
            <person name="Mayer K.F."/>
            <person name="Moreau H."/>
            <person name="Not F."/>
            <person name="Otillar R."/>
            <person name="Panaud O."/>
            <person name="Pangilinan J."/>
            <person name="Paulsen I."/>
            <person name="Piegu B."/>
            <person name="Poliakov A."/>
            <person name="Robbens S."/>
            <person name="Schmutz J."/>
            <person name="Toulza E."/>
            <person name="Wyss T."/>
            <person name="Zelensky A."/>
            <person name="Zhou K."/>
            <person name="Armbrust E.V."/>
            <person name="Bhattacharya D."/>
            <person name="Goodenough U.W."/>
            <person name="Van de Peer Y."/>
            <person name="Grigoriev I.V."/>
        </authorList>
    </citation>
    <scope>NUCLEOTIDE SEQUENCE [LARGE SCALE GENOMIC DNA]</scope>
    <source>
        <strain evidence="2 3">CCMP1545</strain>
    </source>
</reference>
<feature type="region of interest" description="Disordered" evidence="1">
    <location>
        <begin position="35"/>
        <end position="173"/>
    </location>
</feature>
<protein>
    <submittedName>
        <fullName evidence="2">Predicted protein</fullName>
    </submittedName>
</protein>
<name>C1MTY1_MICPC</name>
<evidence type="ECO:0000313" key="2">
    <source>
        <dbReference type="EMBL" id="EEH56533.1"/>
    </source>
</evidence>
<feature type="compositionally biased region" description="Basic residues" evidence="1">
    <location>
        <begin position="46"/>
        <end position="64"/>
    </location>
</feature>
<dbReference type="Proteomes" id="UP000001876">
    <property type="component" value="Unassembled WGS sequence"/>
</dbReference>
<dbReference type="OrthoDB" id="498883at2759"/>
<sequence>MGKLKNYDCHKQKYYVPQNKPSWSVLNLKQAAKKIDKEKSASKKQALGKKKKVAQKLANRKGGRGLRNPANPEHKKILAKVRRVDGRLEPRLDARKESTTSQMNRLESNRQPPPAAHRFREPPSSADRSPRVLSSSASIYRRRRVPPPPPPARSQSKQLKKNKRSGRVSGRNN</sequence>
<evidence type="ECO:0000313" key="3">
    <source>
        <dbReference type="Proteomes" id="UP000001876"/>
    </source>
</evidence>
<dbReference type="GeneID" id="9684841"/>
<accession>C1MTY1</accession>
<dbReference type="EMBL" id="GG663740">
    <property type="protein sequence ID" value="EEH56533.1"/>
    <property type="molecule type" value="Genomic_DNA"/>
</dbReference>
<organism evidence="3">
    <name type="scientific">Micromonas pusilla (strain CCMP1545)</name>
    <name type="common">Picoplanktonic green alga</name>
    <dbReference type="NCBI Taxonomy" id="564608"/>
    <lineage>
        <taxon>Eukaryota</taxon>
        <taxon>Viridiplantae</taxon>
        <taxon>Chlorophyta</taxon>
        <taxon>Mamiellophyceae</taxon>
        <taxon>Mamiellales</taxon>
        <taxon>Mamiellaceae</taxon>
        <taxon>Micromonas</taxon>
    </lineage>
</organism>
<dbReference type="RefSeq" id="XP_003059401.1">
    <property type="nucleotide sequence ID" value="XM_003059355.1"/>
</dbReference>
<proteinExistence type="predicted"/>
<keyword evidence="3" id="KW-1185">Reference proteome</keyword>
<evidence type="ECO:0000256" key="1">
    <source>
        <dbReference type="SAM" id="MobiDB-lite"/>
    </source>
</evidence>
<feature type="compositionally biased region" description="Polar residues" evidence="1">
    <location>
        <begin position="99"/>
        <end position="110"/>
    </location>
</feature>
<feature type="compositionally biased region" description="Basic and acidic residues" evidence="1">
    <location>
        <begin position="72"/>
        <end position="98"/>
    </location>
</feature>
<dbReference type="AlphaFoldDB" id="C1MTY1"/>
<gene>
    <name evidence="2" type="ORF">MICPUCDRAFT_58596</name>
</gene>